<sequence>MSRDGVFVRSAPTVLRASPAMIGHHGHRGTIHSTLDGMVNQSRQVAWAGGSATAHEIQSLVGEADVMARAVELHFSWNSGCINAEARSGGKIWYDENRPSYAYILPPGTLVAFRVKEAREFRNLSVELERDFLLGAAGFEGPVNFGISETWDYRDTLSWQLARVIYDECSNGAPQGILYTETAATLLAMHLIRNLSTVTPPLKEIRRGGLPPSRLRRACDYMMSGLGEDISLQEVAASVELSTGHFSTAFKQSLGITPHAWVRRQRIDRAKALLHDANLNLTQIAIILGYANQSSLGVAFKRETSATPTQWRIRKMV</sequence>
<accession>A0A1M6ZAS7</accession>
<dbReference type="GO" id="GO:0043565">
    <property type="term" value="F:sequence-specific DNA binding"/>
    <property type="evidence" value="ECO:0007669"/>
    <property type="project" value="InterPro"/>
</dbReference>
<dbReference type="Pfam" id="PF12833">
    <property type="entry name" value="HTH_18"/>
    <property type="match status" value="1"/>
</dbReference>
<evidence type="ECO:0000256" key="1">
    <source>
        <dbReference type="ARBA" id="ARBA00023015"/>
    </source>
</evidence>
<dbReference type="Proteomes" id="UP000189935">
    <property type="component" value="Chromosome I"/>
</dbReference>
<dbReference type="RefSeq" id="WP_079542813.1">
    <property type="nucleotide sequence ID" value="NZ_LT670844.1"/>
</dbReference>
<dbReference type="InterPro" id="IPR018060">
    <property type="entry name" value="HTH_AraC"/>
</dbReference>
<dbReference type="AlphaFoldDB" id="A0A1M6ZAS7"/>
<keyword evidence="1" id="KW-0805">Transcription regulation</keyword>
<dbReference type="PROSITE" id="PS01124">
    <property type="entry name" value="HTH_ARAC_FAMILY_2"/>
    <property type="match status" value="1"/>
</dbReference>
<reference evidence="5 6" key="1">
    <citation type="submission" date="2016-11" db="EMBL/GenBank/DDBJ databases">
        <authorList>
            <person name="Jaros S."/>
            <person name="Januszkiewicz K."/>
            <person name="Wedrychowicz H."/>
        </authorList>
    </citation>
    <scope>NUCLEOTIDE SEQUENCE [LARGE SCALE GENOMIC DNA]</scope>
    <source>
        <strain evidence="5 6">GAS499</strain>
    </source>
</reference>
<proteinExistence type="predicted"/>
<evidence type="ECO:0000313" key="6">
    <source>
        <dbReference type="Proteomes" id="UP000189935"/>
    </source>
</evidence>
<dbReference type="InterPro" id="IPR050204">
    <property type="entry name" value="AraC_XylS_family_regulators"/>
</dbReference>
<dbReference type="Gene3D" id="1.10.10.60">
    <property type="entry name" value="Homeodomain-like"/>
    <property type="match status" value="2"/>
</dbReference>
<dbReference type="PANTHER" id="PTHR46796">
    <property type="entry name" value="HTH-TYPE TRANSCRIPTIONAL ACTIVATOR RHAS-RELATED"/>
    <property type="match status" value="1"/>
</dbReference>
<protein>
    <submittedName>
        <fullName evidence="5">AraC family transcriptional regulator</fullName>
    </submittedName>
</protein>
<organism evidence="5 6">
    <name type="scientific">Bradyrhizobium lablabi</name>
    <dbReference type="NCBI Taxonomy" id="722472"/>
    <lineage>
        <taxon>Bacteria</taxon>
        <taxon>Pseudomonadati</taxon>
        <taxon>Pseudomonadota</taxon>
        <taxon>Alphaproteobacteria</taxon>
        <taxon>Hyphomicrobiales</taxon>
        <taxon>Nitrobacteraceae</taxon>
        <taxon>Bradyrhizobium</taxon>
    </lineage>
</organism>
<name>A0A1M6ZAS7_9BRAD</name>
<keyword evidence="3" id="KW-0804">Transcription</keyword>
<feature type="domain" description="HTH araC/xylS-type" evidence="4">
    <location>
        <begin position="216"/>
        <end position="314"/>
    </location>
</feature>
<dbReference type="GO" id="GO:0003700">
    <property type="term" value="F:DNA-binding transcription factor activity"/>
    <property type="evidence" value="ECO:0007669"/>
    <property type="project" value="InterPro"/>
</dbReference>
<evidence type="ECO:0000256" key="2">
    <source>
        <dbReference type="ARBA" id="ARBA00023125"/>
    </source>
</evidence>
<keyword evidence="2" id="KW-0238">DNA-binding</keyword>
<evidence type="ECO:0000313" key="5">
    <source>
        <dbReference type="EMBL" id="SHL27527.1"/>
    </source>
</evidence>
<dbReference type="InterPro" id="IPR018062">
    <property type="entry name" value="HTH_AraC-typ_CS"/>
</dbReference>
<evidence type="ECO:0000259" key="4">
    <source>
        <dbReference type="PROSITE" id="PS01124"/>
    </source>
</evidence>
<dbReference type="InterPro" id="IPR009057">
    <property type="entry name" value="Homeodomain-like_sf"/>
</dbReference>
<dbReference type="SUPFAM" id="SSF46689">
    <property type="entry name" value="Homeodomain-like"/>
    <property type="match status" value="2"/>
</dbReference>
<dbReference type="EMBL" id="LT670844">
    <property type="protein sequence ID" value="SHL27527.1"/>
    <property type="molecule type" value="Genomic_DNA"/>
</dbReference>
<dbReference type="OrthoDB" id="9793400at2"/>
<dbReference type="SMART" id="SM00342">
    <property type="entry name" value="HTH_ARAC"/>
    <property type="match status" value="1"/>
</dbReference>
<gene>
    <name evidence="5" type="ORF">SAMN05444159_5492</name>
</gene>
<dbReference type="PANTHER" id="PTHR46796:SF14">
    <property type="entry name" value="TRANSCRIPTIONAL REGULATORY PROTEIN"/>
    <property type="match status" value="1"/>
</dbReference>
<evidence type="ECO:0000256" key="3">
    <source>
        <dbReference type="ARBA" id="ARBA00023163"/>
    </source>
</evidence>
<dbReference type="PROSITE" id="PS00041">
    <property type="entry name" value="HTH_ARAC_FAMILY_1"/>
    <property type="match status" value="1"/>
</dbReference>